<dbReference type="Gene3D" id="3.20.70.20">
    <property type="match status" value="1"/>
</dbReference>
<name>A0ABQ1E1E8_9FIRM</name>
<evidence type="ECO:0000259" key="6">
    <source>
        <dbReference type="PROSITE" id="PS51554"/>
    </source>
</evidence>
<dbReference type="InterPro" id="IPR004184">
    <property type="entry name" value="PFL_dom"/>
</dbReference>
<dbReference type="EMBL" id="BLYJ01000026">
    <property type="protein sequence ID" value="GFO88802.1"/>
    <property type="molecule type" value="Genomic_DNA"/>
</dbReference>
<evidence type="ECO:0000256" key="3">
    <source>
        <dbReference type="PROSITE-ProRule" id="PRU00493"/>
    </source>
</evidence>
<evidence type="ECO:0000313" key="7">
    <source>
        <dbReference type="EMBL" id="GFO88802.1"/>
    </source>
</evidence>
<sequence>MQVKENIKARIDQMFARSNEEATIERIQLLLKTEFMFEGESYAVKYGHTLDYILSNLTLPINKDLKIQGGLLSRVPTQEERETIEKTYHRWWDMPIEERFKKVLFYYSNGWLKCRPYWFVSFGHLALDWEEILEKGFVGIRNKAEHRKLQCCDAKQKEFLEGIIISLNAFIKYFQRYAKAAEAAGLEEIAQDLMWLSENPAKTYRQALQVMWMVVLILQKVCGCGVLNYSRMDQYLLPYYQKDLAEGIMTKEEAFDLTVEFFYYTNAMFEQTDHMSEEVSGTAQTLELAFDDPNYLTLAGKNADGTGGVNELSFLMLEATAQMKLRNPFTVVRYYEGIDEEFWVKCCKAMKENATVVVYNDETMIPALKYYNVKEPEVYEYGFWGCNDPNVPGYEGGLRQLWFNLAKALELALNSGDYPMKPKPEGYQEECAWPMEDRMIGLMMGPYYGVQTKKPEEMASMDDVIEAFRIQVEYLMKEFRKGFEHDLSIEKETTYGKMRIEDCFLKGTIEEACTWTEGGTPYHKLVCQGCGLATVIDSLYAIEKAVFIDQELTLAELVEMLKHNFEGHEEWRMKLRTKYPKFGNDVAEVDKYAKIVTDIFTDAVDKNNGARYLYQMWPTYSTDRAFTTMGEQVGATPDGRKQKEPLSENQSPVEGADVDGVTAMLNSLSKVPFSKITGGPLNVRLHPTAVTGEQGDQIIAALFKSYMQQGGMQLQINVVDAATLKAAQQNPEKYRSLCVRVTGYSAYFVEMGLKAQNELIARTEHSVG</sequence>
<evidence type="ECO:0000256" key="1">
    <source>
        <dbReference type="ARBA" id="ARBA00022818"/>
    </source>
</evidence>
<dbReference type="PROSITE" id="PS51554">
    <property type="entry name" value="PFL"/>
    <property type="match status" value="1"/>
</dbReference>
<comment type="caution">
    <text evidence="7">The sequence shown here is derived from an EMBL/GenBank/DDBJ whole genome shotgun (WGS) entry which is preliminary data.</text>
</comment>
<dbReference type="PANTHER" id="PTHR43641">
    <property type="entry name" value="FORMATE ACETYLTRANSFERASE 3-RELATED"/>
    <property type="match status" value="1"/>
</dbReference>
<organism evidence="7 8">
    <name type="scientific">Butyricicoccus faecihominis</name>
    <dbReference type="NCBI Taxonomy" id="1712515"/>
    <lineage>
        <taxon>Bacteria</taxon>
        <taxon>Bacillati</taxon>
        <taxon>Bacillota</taxon>
        <taxon>Clostridia</taxon>
        <taxon>Eubacteriales</taxon>
        <taxon>Butyricicoccaceae</taxon>
        <taxon>Butyricicoccus</taxon>
    </lineage>
</organism>
<dbReference type="InterPro" id="IPR001150">
    <property type="entry name" value="Gly_radical"/>
</dbReference>
<proteinExistence type="predicted"/>
<dbReference type="Pfam" id="PF01228">
    <property type="entry name" value="Gly_radical"/>
    <property type="match status" value="1"/>
</dbReference>
<dbReference type="InterPro" id="IPR051215">
    <property type="entry name" value="GRE"/>
</dbReference>
<dbReference type="RefSeq" id="WP_188885782.1">
    <property type="nucleotide sequence ID" value="NZ_BLYJ01000026.1"/>
</dbReference>
<keyword evidence="8" id="KW-1185">Reference proteome</keyword>
<dbReference type="PANTHER" id="PTHR43641:SF2">
    <property type="entry name" value="DEHYDRATASE YBIW-RELATED"/>
    <property type="match status" value="1"/>
</dbReference>
<feature type="modified residue" description="Glycine radical" evidence="3">
    <location>
        <position position="743"/>
    </location>
</feature>
<evidence type="ECO:0000256" key="2">
    <source>
        <dbReference type="ARBA" id="ARBA00023239"/>
    </source>
</evidence>
<accession>A0ABQ1E1E8</accession>
<feature type="region of interest" description="Disordered" evidence="4">
    <location>
        <begin position="632"/>
        <end position="655"/>
    </location>
</feature>
<keyword evidence="1 3" id="KW-0556">Organic radical</keyword>
<reference evidence="7 8" key="1">
    <citation type="submission" date="2020-06" db="EMBL/GenBank/DDBJ databases">
        <title>Characterization of fructooligosaccharide metabolism and fructooligosaccharide-degrading enzymes in human commensal butyrate producers.</title>
        <authorList>
            <person name="Tanno H."/>
            <person name="Fujii T."/>
            <person name="Hirano K."/>
            <person name="Maeno S."/>
            <person name="Tonozuka T."/>
            <person name="Sakamoto M."/>
            <person name="Ohkuma M."/>
            <person name="Tochio T."/>
            <person name="Endo A."/>
        </authorList>
    </citation>
    <scope>NUCLEOTIDE SEQUENCE [LARGE SCALE GENOMIC DNA]</scope>
    <source>
        <strain evidence="7 8">JCM 31056</strain>
    </source>
</reference>
<protein>
    <recommendedName>
        <fullName evidence="9">Formate acetyltransferase</fullName>
    </recommendedName>
</protein>
<gene>
    <name evidence="7" type="ORF">BUFA31_19660</name>
</gene>
<keyword evidence="2" id="KW-0456">Lyase</keyword>
<dbReference type="PROSITE" id="PS51149">
    <property type="entry name" value="GLY_RADICAL_2"/>
    <property type="match status" value="1"/>
</dbReference>
<dbReference type="SUPFAM" id="SSF51998">
    <property type="entry name" value="PFL-like glycyl radical enzymes"/>
    <property type="match status" value="1"/>
</dbReference>
<feature type="domain" description="PFL" evidence="6">
    <location>
        <begin position="5"/>
        <end position="641"/>
    </location>
</feature>
<dbReference type="Proteomes" id="UP000620147">
    <property type="component" value="Unassembled WGS sequence"/>
</dbReference>
<evidence type="ECO:0000256" key="4">
    <source>
        <dbReference type="SAM" id="MobiDB-lite"/>
    </source>
</evidence>
<evidence type="ECO:0000259" key="5">
    <source>
        <dbReference type="PROSITE" id="PS51149"/>
    </source>
</evidence>
<feature type="domain" description="Glycine radical" evidence="5">
    <location>
        <begin position="648"/>
        <end position="768"/>
    </location>
</feature>
<evidence type="ECO:0008006" key="9">
    <source>
        <dbReference type="Google" id="ProtNLM"/>
    </source>
</evidence>
<evidence type="ECO:0000313" key="8">
    <source>
        <dbReference type="Proteomes" id="UP000620147"/>
    </source>
</evidence>
<dbReference type="Pfam" id="PF02901">
    <property type="entry name" value="PFL-like"/>
    <property type="match status" value="1"/>
</dbReference>